<dbReference type="RefSeq" id="WP_115491107.1">
    <property type="nucleotide sequence ID" value="NZ_JACHWW010000001.1"/>
</dbReference>
<feature type="region of interest" description="Disordered" evidence="2">
    <location>
        <begin position="159"/>
        <end position="181"/>
    </location>
</feature>
<keyword evidence="6" id="KW-1185">Reference proteome</keyword>
<feature type="compositionally biased region" description="Low complexity" evidence="2">
    <location>
        <begin position="159"/>
        <end position="170"/>
    </location>
</feature>
<sequence length="181" mass="19079">MTHPRTRNNFRLALRSGFAGLALAACTFAGLQLHAQAIAGHNSNAPVNYAANRIELQDRENRVVLSGNVRIDQDNLRMTAGRTIVDYSDAGSLSIQRISATGGVTVTRGNESARGSVAVYDFNRRVITMTGDVRLQRGGDTLNGGRLTIDLRSGLSSIDGGASGSSSDGGRVTGSFSVPQD</sequence>
<dbReference type="PROSITE" id="PS51257">
    <property type="entry name" value="PROKAR_LIPOPROTEIN"/>
    <property type="match status" value="1"/>
</dbReference>
<evidence type="ECO:0000256" key="2">
    <source>
        <dbReference type="SAM" id="MobiDB-lite"/>
    </source>
</evidence>
<evidence type="ECO:0000256" key="1">
    <source>
        <dbReference type="ARBA" id="ARBA00022729"/>
    </source>
</evidence>
<dbReference type="EMBL" id="QRBB01000001">
    <property type="protein sequence ID" value="RDS76884.1"/>
    <property type="molecule type" value="Genomic_DNA"/>
</dbReference>
<dbReference type="GO" id="GO:0017089">
    <property type="term" value="F:glycolipid transfer activity"/>
    <property type="evidence" value="ECO:0007669"/>
    <property type="project" value="TreeGrafter"/>
</dbReference>
<dbReference type="Gene3D" id="2.60.450.10">
    <property type="entry name" value="Lipopolysaccharide (LPS) transport protein A like domain"/>
    <property type="match status" value="1"/>
</dbReference>
<feature type="signal peptide" evidence="3">
    <location>
        <begin position="1"/>
        <end position="24"/>
    </location>
</feature>
<dbReference type="InterPro" id="IPR052037">
    <property type="entry name" value="LPS_export_LptA"/>
</dbReference>
<dbReference type="PANTHER" id="PTHR36504:SF1">
    <property type="entry name" value="LIPOPOLYSACCHARIDE EXPORT SYSTEM PROTEIN LPTA"/>
    <property type="match status" value="1"/>
</dbReference>
<feature type="chain" id="PRO_5017460719" evidence="3">
    <location>
        <begin position="25"/>
        <end position="181"/>
    </location>
</feature>
<dbReference type="OrthoDB" id="9811926at2"/>
<dbReference type="PANTHER" id="PTHR36504">
    <property type="entry name" value="LIPOPOLYSACCHARIDE EXPORT SYSTEM PROTEIN LPTA"/>
    <property type="match status" value="1"/>
</dbReference>
<proteinExistence type="predicted"/>
<dbReference type="GO" id="GO:0030288">
    <property type="term" value="C:outer membrane-bounded periplasmic space"/>
    <property type="evidence" value="ECO:0007669"/>
    <property type="project" value="TreeGrafter"/>
</dbReference>
<accession>A0A395LN14</accession>
<dbReference type="Proteomes" id="UP000254101">
    <property type="component" value="Unassembled WGS sequence"/>
</dbReference>
<organism evidence="5 6">
    <name type="scientific">Alteriqipengyuania lutimaris</name>
    <dbReference type="NCBI Taxonomy" id="1538146"/>
    <lineage>
        <taxon>Bacteria</taxon>
        <taxon>Pseudomonadati</taxon>
        <taxon>Pseudomonadota</taxon>
        <taxon>Alphaproteobacteria</taxon>
        <taxon>Sphingomonadales</taxon>
        <taxon>Erythrobacteraceae</taxon>
        <taxon>Alteriqipengyuania</taxon>
    </lineage>
</organism>
<evidence type="ECO:0000256" key="3">
    <source>
        <dbReference type="SAM" id="SignalP"/>
    </source>
</evidence>
<dbReference type="GO" id="GO:0015920">
    <property type="term" value="P:lipopolysaccharide transport"/>
    <property type="evidence" value="ECO:0007669"/>
    <property type="project" value="TreeGrafter"/>
</dbReference>
<dbReference type="Pfam" id="PF03968">
    <property type="entry name" value="LptD_N"/>
    <property type="match status" value="1"/>
</dbReference>
<keyword evidence="1 3" id="KW-0732">Signal</keyword>
<reference evidence="5 6" key="1">
    <citation type="submission" date="2018-07" db="EMBL/GenBank/DDBJ databases">
        <title>Erythrobacter nanhaiensis sp. nov., a novel member of the genus Erythrobacter isolated from the South China Sea.</title>
        <authorList>
            <person name="Chen X."/>
            <person name="Liu J."/>
        </authorList>
    </citation>
    <scope>NUCLEOTIDE SEQUENCE [LARGE SCALE GENOMIC DNA]</scope>
    <source>
        <strain evidence="5 6">S-5</strain>
    </source>
</reference>
<comment type="caution">
    <text evidence="5">The sequence shown here is derived from an EMBL/GenBank/DDBJ whole genome shotgun (WGS) entry which is preliminary data.</text>
</comment>
<evidence type="ECO:0000259" key="4">
    <source>
        <dbReference type="Pfam" id="PF03968"/>
    </source>
</evidence>
<name>A0A395LN14_9SPHN</name>
<gene>
    <name evidence="5" type="ORF">DL238_04185</name>
</gene>
<evidence type="ECO:0000313" key="5">
    <source>
        <dbReference type="EMBL" id="RDS76884.1"/>
    </source>
</evidence>
<dbReference type="GO" id="GO:0009279">
    <property type="term" value="C:cell outer membrane"/>
    <property type="evidence" value="ECO:0007669"/>
    <property type="project" value="TreeGrafter"/>
</dbReference>
<dbReference type="AlphaFoldDB" id="A0A395LN14"/>
<protein>
    <submittedName>
        <fullName evidence="5">OstA family protein</fullName>
    </submittedName>
</protein>
<dbReference type="InterPro" id="IPR005653">
    <property type="entry name" value="OstA-like_N"/>
</dbReference>
<evidence type="ECO:0000313" key="6">
    <source>
        <dbReference type="Proteomes" id="UP000254101"/>
    </source>
</evidence>
<feature type="domain" description="Organic solvent tolerance-like N-terminal" evidence="4">
    <location>
        <begin position="51"/>
        <end position="154"/>
    </location>
</feature>